<proteinExistence type="predicted"/>
<feature type="coiled-coil region" evidence="1">
    <location>
        <begin position="275"/>
        <end position="302"/>
    </location>
</feature>
<evidence type="ECO:0000313" key="3">
    <source>
        <dbReference type="EMBL" id="ENU99354.1"/>
    </source>
</evidence>
<keyword evidence="4" id="KW-1185">Reference proteome</keyword>
<feature type="region of interest" description="Disordered" evidence="2">
    <location>
        <begin position="387"/>
        <end position="409"/>
    </location>
</feature>
<dbReference type="EMBL" id="APPE01000051">
    <property type="protein sequence ID" value="ENU99354.1"/>
    <property type="molecule type" value="Genomic_DNA"/>
</dbReference>
<evidence type="ECO:0000256" key="2">
    <source>
        <dbReference type="SAM" id="MobiDB-lite"/>
    </source>
</evidence>
<dbReference type="eggNOG" id="ENOG5031G5F">
    <property type="taxonomic scope" value="Bacteria"/>
</dbReference>
<dbReference type="AlphaFoldDB" id="N8WWR7"/>
<gene>
    <name evidence="3" type="ORF">F969_01673</name>
</gene>
<feature type="compositionally biased region" description="Basic and acidic residues" evidence="2">
    <location>
        <begin position="397"/>
        <end position="409"/>
    </location>
</feature>
<evidence type="ECO:0000256" key="1">
    <source>
        <dbReference type="SAM" id="Coils"/>
    </source>
</evidence>
<name>N8WWR7_9GAMM</name>
<evidence type="ECO:0000313" key="4">
    <source>
        <dbReference type="Proteomes" id="UP000013070"/>
    </source>
</evidence>
<dbReference type="Proteomes" id="UP000013070">
    <property type="component" value="Unassembled WGS sequence"/>
</dbReference>
<feature type="region of interest" description="Disordered" evidence="2">
    <location>
        <begin position="332"/>
        <end position="358"/>
    </location>
</feature>
<organism evidence="3 4">
    <name type="scientific">Acinetobacter variabilis</name>
    <dbReference type="NCBI Taxonomy" id="70346"/>
    <lineage>
        <taxon>Bacteria</taxon>
        <taxon>Pseudomonadati</taxon>
        <taxon>Pseudomonadota</taxon>
        <taxon>Gammaproteobacteria</taxon>
        <taxon>Moraxellales</taxon>
        <taxon>Moraxellaceae</taxon>
        <taxon>Acinetobacter</taxon>
    </lineage>
</organism>
<dbReference type="HOGENOM" id="CLU_349737_0_0_6"/>
<keyword evidence="1" id="KW-0175">Coiled coil</keyword>
<dbReference type="PATRIC" id="fig|1217710.3.peg.1582"/>
<protein>
    <submittedName>
        <fullName evidence="3">Uncharacterized protein</fullName>
    </submittedName>
</protein>
<feature type="compositionally biased region" description="Polar residues" evidence="2">
    <location>
        <begin position="345"/>
        <end position="358"/>
    </location>
</feature>
<comment type="caution">
    <text evidence="3">The sequence shown here is derived from an EMBL/GenBank/DDBJ whole genome shotgun (WGS) entry which is preliminary data.</text>
</comment>
<sequence length="805" mass="93447">MIIKFLPHGKGDPFRAAAYVMDDKDHLNLPRTGVEVLRGDPMTFASIAQGSPHKHRYTSVVIAWAAEDEVGIDEINEVLDAFEQHAFAGLKPHQYHMTAVMHEEENRSRHIHVLIPRIELSTEKSLNIAPPGHRHYFDPLRDYFNHKYKWARPDDPARARSLQLRHHELKQNMAALRANLIEQPKATRIELINQFVEHRMLQGMVYDRPTVLQALSEIGTITRIGQNYISLRTEAGTDRLKAAYYDEQFYLSDYLENQRGTEALGSTSIEDSRKLTERTRALREAEQRIQDVRTKRQQYNERTYRDPEPLSASISDDQRIVYAVERTLEQATTLQDQSRGRVRTAEQSDGGNTLTDAKSSTITFGDLRDDRENQKIGFEFLDVERHTIQRDQPTTQDETRSQYHRRDSAGYRQNTHLYFSAIADIDLQQQSHFNLHQHKSYLNARIPYRVTTSHSTATPVVTTRKSSLEQLLASDEGRDQRCKQYNRIAANLPSQIAAINRTIEQRAAVQRSADPTVSSLLIQQHRTSRARKLVQSIGAIIGKVSGFLSKLGFIPRTDRAAGRSKTREIFEHFRTGTSDQLGRVIYSRKKHRARVRQSVERSNEFNERFKGINPFISEVLNWSKKHVFPDKTLDSFIDKIHQRQPKDRQLAFYSPRMHAENMDKQLRQQLKNLMNNQEQYGLYFPFVSEFKQCMSGLRATMHLLEKNDYPHIYDFLTTMDRYMQMIQLNYKHADLDPAHCKMKSEVEGTVEEFKIKLERSEIEKGFKEAPLVTTSQNELPKQNLVKELVSEKPQIKPDNSKDFEM</sequence>
<dbReference type="RefSeq" id="WP_004782819.1">
    <property type="nucleotide sequence ID" value="NZ_KB849403.1"/>
</dbReference>
<accession>N8WWR7</accession>
<reference evidence="3 4" key="1">
    <citation type="submission" date="2013-02" db="EMBL/GenBank/DDBJ databases">
        <title>The Genome Sequence of Acinetobacter sp. NIPH 899.</title>
        <authorList>
            <consortium name="The Broad Institute Genome Sequencing Platform"/>
            <consortium name="The Broad Institute Genome Sequencing Center for Infectious Disease"/>
            <person name="Cerqueira G."/>
            <person name="Feldgarden M."/>
            <person name="Courvalin P."/>
            <person name="Perichon B."/>
            <person name="Grillot-Courvalin C."/>
            <person name="Clermont D."/>
            <person name="Rocha E."/>
            <person name="Yoon E.-J."/>
            <person name="Nemec A."/>
            <person name="Walker B."/>
            <person name="Young S.K."/>
            <person name="Zeng Q."/>
            <person name="Gargeya S."/>
            <person name="Fitzgerald M."/>
            <person name="Haas B."/>
            <person name="Abouelleil A."/>
            <person name="Alvarado L."/>
            <person name="Arachchi H.M."/>
            <person name="Berlin A.M."/>
            <person name="Chapman S.B."/>
            <person name="Dewar J."/>
            <person name="Goldberg J."/>
            <person name="Griggs A."/>
            <person name="Gujja S."/>
            <person name="Hansen M."/>
            <person name="Howarth C."/>
            <person name="Imamovic A."/>
            <person name="Larimer J."/>
            <person name="McCowan C."/>
            <person name="Murphy C."/>
            <person name="Neiman D."/>
            <person name="Pearson M."/>
            <person name="Priest M."/>
            <person name="Roberts A."/>
            <person name="Saif S."/>
            <person name="Shea T."/>
            <person name="Sisk P."/>
            <person name="Sykes S."/>
            <person name="Wortman J."/>
            <person name="Nusbaum C."/>
            <person name="Birren B."/>
        </authorList>
    </citation>
    <scope>NUCLEOTIDE SEQUENCE [LARGE SCALE GENOMIC DNA]</scope>
    <source>
        <strain evidence="3 4">NIPH 899</strain>
    </source>
</reference>